<gene>
    <name evidence="1" type="ORF">ENE74_07005</name>
</gene>
<dbReference type="PANTHER" id="PTHR38436">
    <property type="entry name" value="POLYKETIDE CYCLASE SNOAL-LIKE DOMAIN"/>
    <property type="match status" value="1"/>
</dbReference>
<name>A0A437J907_9SPHN</name>
<keyword evidence="2" id="KW-1185">Reference proteome</keyword>
<organism evidence="1 2">
    <name type="scientific">Sphingobium algorifonticola</name>
    <dbReference type="NCBI Taxonomy" id="2008318"/>
    <lineage>
        <taxon>Bacteria</taxon>
        <taxon>Pseudomonadati</taxon>
        <taxon>Pseudomonadota</taxon>
        <taxon>Alphaproteobacteria</taxon>
        <taxon>Sphingomonadales</taxon>
        <taxon>Sphingomonadaceae</taxon>
        <taxon>Sphingobium</taxon>
    </lineage>
</organism>
<dbReference type="PANTHER" id="PTHR38436:SF1">
    <property type="entry name" value="ESTER CYCLASE"/>
    <property type="match status" value="1"/>
</dbReference>
<dbReference type="InterPro" id="IPR009959">
    <property type="entry name" value="Cyclase_SnoaL-like"/>
</dbReference>
<evidence type="ECO:0000313" key="1">
    <source>
        <dbReference type="EMBL" id="RVT41991.1"/>
    </source>
</evidence>
<dbReference type="Proteomes" id="UP000282977">
    <property type="component" value="Unassembled WGS sequence"/>
</dbReference>
<protein>
    <submittedName>
        <fullName evidence="1">Polyketide cyclase</fullName>
    </submittedName>
</protein>
<reference evidence="1 2" key="1">
    <citation type="submission" date="2019-01" db="EMBL/GenBank/DDBJ databases">
        <authorList>
            <person name="Chen W.-M."/>
        </authorList>
    </citation>
    <scope>NUCLEOTIDE SEQUENCE [LARGE SCALE GENOMIC DNA]</scope>
    <source>
        <strain evidence="1 2">TLA-22</strain>
    </source>
</reference>
<dbReference type="EMBL" id="RZUL01000002">
    <property type="protein sequence ID" value="RVT41991.1"/>
    <property type="molecule type" value="Genomic_DNA"/>
</dbReference>
<dbReference type="Gene3D" id="3.10.450.50">
    <property type="match status" value="2"/>
</dbReference>
<accession>A0A437J907</accession>
<sequence length="330" mass="36438">MRVFGMDIKMRRLETGMDAAGRKGAAGRVAADYVLNGPHPLNRVEGEGAFADALLGPLLESFPHAQDRVDILLSGQWANGAWTASTGHVAGIFAAPLWGIPATGHVAFLRYGRFDRWIDGRMVETYLILDLPGLMMQAGVWPMARPLGAFLVPPGPQTHDGVVHEPATDAEGRKSLDLVEAMIAGLMRYDGQSLTSMRMVDFWTRDFWWYGPAPIGSFCGHADYERGHQGPFLTAFPDRKGGDHKCRIGERSYVASTGWPSVRATHTGGGWLGLPPTNLPVTMRIMDFWRRDGDLLAENWVFIDIPELLLQMGVDLFARMRELSPVALRP</sequence>
<evidence type="ECO:0000313" key="2">
    <source>
        <dbReference type="Proteomes" id="UP000282977"/>
    </source>
</evidence>
<dbReference type="AlphaFoldDB" id="A0A437J907"/>
<proteinExistence type="predicted"/>
<dbReference type="SUPFAM" id="SSF54427">
    <property type="entry name" value="NTF2-like"/>
    <property type="match status" value="2"/>
</dbReference>
<dbReference type="GO" id="GO:0030638">
    <property type="term" value="P:polyketide metabolic process"/>
    <property type="evidence" value="ECO:0007669"/>
    <property type="project" value="InterPro"/>
</dbReference>
<dbReference type="InterPro" id="IPR032710">
    <property type="entry name" value="NTF2-like_dom_sf"/>
</dbReference>
<dbReference type="OrthoDB" id="1948945at2"/>
<comment type="caution">
    <text evidence="1">The sequence shown here is derived from an EMBL/GenBank/DDBJ whole genome shotgun (WGS) entry which is preliminary data.</text>
</comment>